<accession>A0A381R3H1</accession>
<evidence type="ECO:0008006" key="2">
    <source>
        <dbReference type="Google" id="ProtNLM"/>
    </source>
</evidence>
<evidence type="ECO:0000313" key="1">
    <source>
        <dbReference type="EMBL" id="SUZ85378.1"/>
    </source>
</evidence>
<sequence>MYTICLGQFGNDQSITKTGTTVAQFLKIGMDARSTSMGGAVAGQNGNLSGVYWNPASIASFNGIGVQFGSYDWLVAMKYQFAIIGIDLGAKGVLGLSIVNLSSPDDLVRTVSEPQGTGEKFSTNDLSASLTYSKMLTDHFSLGGSFKYIQQNIWHSTAHTVAIDIGTLFQTPFYGTRLGASISNYGGKMKMDGRDQKISIDPDLDNQGNVEFVNAIYETEHFPLPLFFRVGVSGELIKKQNLKLSYGIDALHPNDNTEHLNLGLELNYREILFLRGGIPSFYKMDSIEGPTFGAGLNYHMTRTATLLKIDYSFSSYGPLGDVERLSIGFNF</sequence>
<dbReference type="SUPFAM" id="SSF56935">
    <property type="entry name" value="Porins"/>
    <property type="match status" value="1"/>
</dbReference>
<dbReference type="Gene3D" id="2.40.160.60">
    <property type="entry name" value="Outer membrane protein transport protein (OMPP1/FadL/TodX)"/>
    <property type="match status" value="1"/>
</dbReference>
<name>A0A381R3H1_9ZZZZ</name>
<protein>
    <recommendedName>
        <fullName evidence="2">PorV/PorQ family protein</fullName>
    </recommendedName>
</protein>
<gene>
    <name evidence="1" type="ORF">METZ01_LOCUS38232</name>
</gene>
<dbReference type="EMBL" id="UINC01001633">
    <property type="protein sequence ID" value="SUZ85378.1"/>
    <property type="molecule type" value="Genomic_DNA"/>
</dbReference>
<reference evidence="1" key="1">
    <citation type="submission" date="2018-05" db="EMBL/GenBank/DDBJ databases">
        <authorList>
            <person name="Lanie J.A."/>
            <person name="Ng W.-L."/>
            <person name="Kazmierczak K.M."/>
            <person name="Andrzejewski T.M."/>
            <person name="Davidsen T.M."/>
            <person name="Wayne K.J."/>
            <person name="Tettelin H."/>
            <person name="Glass J.I."/>
            <person name="Rusch D."/>
            <person name="Podicherti R."/>
            <person name="Tsui H.-C.T."/>
            <person name="Winkler M.E."/>
        </authorList>
    </citation>
    <scope>NUCLEOTIDE SEQUENCE</scope>
</reference>
<dbReference type="NCBIfam" id="NF033709">
    <property type="entry name" value="PorV_fam"/>
    <property type="match status" value="1"/>
</dbReference>
<organism evidence="1">
    <name type="scientific">marine metagenome</name>
    <dbReference type="NCBI Taxonomy" id="408172"/>
    <lineage>
        <taxon>unclassified sequences</taxon>
        <taxon>metagenomes</taxon>
        <taxon>ecological metagenomes</taxon>
    </lineage>
</organism>
<dbReference type="AlphaFoldDB" id="A0A381R3H1"/>
<proteinExistence type="predicted"/>